<dbReference type="InterPro" id="IPR026664">
    <property type="entry name" value="Stereocilin-rel"/>
</dbReference>
<evidence type="ECO:0000256" key="5">
    <source>
        <dbReference type="ARBA" id="ARBA00023136"/>
    </source>
</evidence>
<reference evidence="8 9" key="1">
    <citation type="submission" date="2020-10" db="EMBL/GenBank/DDBJ databases">
        <title>Pygocentrus nattereri (red-bellied piranha) genome, fPygNat1, primary haplotype.</title>
        <authorList>
            <person name="Myers G."/>
            <person name="Meyer A."/>
            <person name="Karagic N."/>
            <person name="Pippel M."/>
            <person name="Winkler S."/>
            <person name="Tracey A."/>
            <person name="Wood J."/>
            <person name="Formenti G."/>
            <person name="Howe K."/>
            <person name="Fedrigo O."/>
            <person name="Jarvis E.D."/>
        </authorList>
    </citation>
    <scope>NUCLEOTIDE SEQUENCE [LARGE SCALE GENOMIC DNA]</scope>
</reference>
<accession>A0AAR2IHE7</accession>
<keyword evidence="9" id="KW-1185">Reference proteome</keyword>
<evidence type="ECO:0000256" key="3">
    <source>
        <dbReference type="ARBA" id="ARBA00022729"/>
    </source>
</evidence>
<keyword evidence="4" id="KW-0130">Cell adhesion</keyword>
<evidence type="ECO:0000256" key="4">
    <source>
        <dbReference type="ARBA" id="ARBA00022889"/>
    </source>
</evidence>
<dbReference type="InterPro" id="IPR010335">
    <property type="entry name" value="Mesothelin"/>
</dbReference>
<proteinExistence type="inferred from homology"/>
<evidence type="ECO:0000256" key="1">
    <source>
        <dbReference type="ARBA" id="ARBA00004370"/>
    </source>
</evidence>
<keyword evidence="6" id="KW-0325">Glycoprotein</keyword>
<evidence type="ECO:0000256" key="6">
    <source>
        <dbReference type="ARBA" id="ARBA00023180"/>
    </source>
</evidence>
<keyword evidence="5" id="KW-0472">Membrane</keyword>
<keyword evidence="3" id="KW-0732">Signal</keyword>
<reference evidence="8" key="2">
    <citation type="submission" date="2025-08" db="UniProtKB">
        <authorList>
            <consortium name="Ensembl"/>
        </authorList>
    </citation>
    <scope>IDENTIFICATION</scope>
</reference>
<dbReference type="GO" id="GO:0009986">
    <property type="term" value="C:cell surface"/>
    <property type="evidence" value="ECO:0007669"/>
    <property type="project" value="TreeGrafter"/>
</dbReference>
<dbReference type="Ensembl" id="ENSPNAT00000062174.1">
    <property type="protein sequence ID" value="ENSPNAP00000038685.1"/>
    <property type="gene ID" value="ENSPNAG00000022658.2"/>
</dbReference>
<feature type="compositionally biased region" description="Low complexity" evidence="7">
    <location>
        <begin position="1416"/>
        <end position="1435"/>
    </location>
</feature>
<reference evidence="8" key="3">
    <citation type="submission" date="2025-09" db="UniProtKB">
        <authorList>
            <consortium name="Ensembl"/>
        </authorList>
    </citation>
    <scope>IDENTIFICATION</scope>
</reference>
<dbReference type="Proteomes" id="UP001501920">
    <property type="component" value="Chromosome 12"/>
</dbReference>
<dbReference type="GeneTree" id="ENSGT00950000182957"/>
<comment type="subcellular location">
    <subcellularLocation>
        <location evidence="1">Membrane</location>
    </subcellularLocation>
</comment>
<evidence type="ECO:0008006" key="10">
    <source>
        <dbReference type="Google" id="ProtNLM"/>
    </source>
</evidence>
<dbReference type="GO" id="GO:0007160">
    <property type="term" value="P:cell-matrix adhesion"/>
    <property type="evidence" value="ECO:0007669"/>
    <property type="project" value="TreeGrafter"/>
</dbReference>
<organism evidence="8 9">
    <name type="scientific">Pygocentrus nattereri</name>
    <name type="common">Red-bellied piranha</name>
    <dbReference type="NCBI Taxonomy" id="42514"/>
    <lineage>
        <taxon>Eukaryota</taxon>
        <taxon>Metazoa</taxon>
        <taxon>Chordata</taxon>
        <taxon>Craniata</taxon>
        <taxon>Vertebrata</taxon>
        <taxon>Euteleostomi</taxon>
        <taxon>Actinopterygii</taxon>
        <taxon>Neopterygii</taxon>
        <taxon>Teleostei</taxon>
        <taxon>Ostariophysi</taxon>
        <taxon>Characiformes</taxon>
        <taxon>Characoidei</taxon>
        <taxon>Pygocentrus</taxon>
    </lineage>
</organism>
<sequence>MNYLLDPRNSSQLCSFTITQYACAELAGLTPADLVTVLSCNLHGNNTVSDETWKLFITNVNPILGPALDRFTNMTLPWSRPLVAVLDMIGEVTLSTFSSSNYRNSSFIQRWLQTRLRPFLPYVSPHFLSCLASKGLSCASFQSAVKIFSQQFDAMSSNTDTIIWVDFIQVFLSLNQTGGCSAGMSSSDWLSMNFGPFSAFASLTDLQRLNPNFKPLDVLDRLNLRQLAQVASSPGLLSTPAQVNQLMSYVKDSELYLFFSTLSAALNSQGGQLTGQVQQAFLQQVLNRANLTDPTVPDAQVQVWISANLPPFISAITPAQVPQYFSIVLNRTCQISQQAVALLNSAYSSFSNETQKTIYSQIITTLQVPAPLRCYRTGSFYSFLLSSFMSFQYLTLPDFLSLMPPDRLPELLNSISTAELYSFLSQTSTINIQAQLCTIFTNYQRTAEYLQNQPVVSAAVGRQTLGCVWSRALSASSQDEVDQWFNVRLAQYLPLLSSQLISPTQLSGASCLAFRKFVSVMGSYNYSSVDFTMQDVYNTIQAYLSTGSTPKCYNSSDPVLSSTSWFVDYIGVFITFISLNDMATFGGAALDIFTVDPMNLQLFSQFSVPSNVTELYVQLLYGLNPAFSATLLPPRFRCSAPVTAFTALNSTQALSIVESLNHFCSAIDPTVSSALAQNMGSVTNQSIIALGNSSVGLSTGQISNTPPSVLFSSLIVLRNVVGWSQGQAMAIIRSLLSSGLYKISSSTSLLNLGTLVTGLPSTIFNTIDTSTLVKVIESQSFVTNIISAPTVVQQTIVNQIITVNTSSDAVVNTIPNSMGTLIPRNSLLTLSQSSATVLNLKQWNYEQAMLFFDTVARGVDNESTISFQVLQGFTCTRVQSFEVAKVQRLIKGCRRRGKQKVVLRESQLICMFNYIKTETVTVFTDYPADLLLYYNYSMVDPSLCQAYFSALGYADFSVFSSTLAFKKQILFNNAKDCLRISGTNINQTQLIILGNMTCLLNSTYIQNSDVYVVEMLKLCLDLTSDQSTAVQNVLLTKNTSFGAPVNWTLNTLTSLGFLPLYLSSNFWAYFTVNDKAQFLRTFVPSLKARLVSNSKIASMKSEANKVSKAKTRMIVRAKRDTACTAGDITQVQANDDSFPFGYDVTQFNACLSVQSLKDNLAAISAKAMGSDYQQIILDKLNQAYPTSISDEVLQVLGTASRAGTVTDISKWNITTIDTLSALMTSSDGDWSSDQVSAIVSKYLSVSGKSLGSLELNAIGGTNLCALDLSIINTISYSSLQTANALSLTTCSREKMQAVFSIAQKAFSDTALTKSTRATSTVSANTYQLIMSYLGGADLSYVRTLSASNLSMDLTTFTSLNPTVVNALTVTEVKNLLGTNLPSLKTYENNTVVRSWIGLQLQSALDTLQIGLTGGRATDSTTSTAAASSSSSSSSSNATVTAAATASTAKPSGTLIFHAGLSWFVLVSCWCNWSPSMVMLVDQNISIQNTTYAVFS</sequence>
<evidence type="ECO:0000256" key="7">
    <source>
        <dbReference type="SAM" id="MobiDB-lite"/>
    </source>
</evidence>
<comment type="similarity">
    <text evidence="2">Belongs to the mesothelin family.</text>
</comment>
<name>A0AAR2IHE7_PYGNA</name>
<evidence type="ECO:0000313" key="9">
    <source>
        <dbReference type="Proteomes" id="UP001501920"/>
    </source>
</evidence>
<dbReference type="PANTHER" id="PTHR23412:SF6">
    <property type="entry name" value="MESOTHELIN"/>
    <property type="match status" value="1"/>
</dbReference>
<dbReference type="GO" id="GO:0016020">
    <property type="term" value="C:membrane"/>
    <property type="evidence" value="ECO:0007669"/>
    <property type="project" value="UniProtKB-SubCell"/>
</dbReference>
<dbReference type="Pfam" id="PF06060">
    <property type="entry name" value="Mesothelin"/>
    <property type="match status" value="1"/>
</dbReference>
<protein>
    <recommendedName>
        <fullName evidence="10">Mesothelin a</fullName>
    </recommendedName>
</protein>
<evidence type="ECO:0000313" key="8">
    <source>
        <dbReference type="Ensembl" id="ENSPNAP00000038685.1"/>
    </source>
</evidence>
<dbReference type="PANTHER" id="PTHR23412">
    <property type="entry name" value="STEREOCILIN RELATED"/>
    <property type="match status" value="1"/>
</dbReference>
<evidence type="ECO:0000256" key="2">
    <source>
        <dbReference type="ARBA" id="ARBA00011016"/>
    </source>
</evidence>
<feature type="region of interest" description="Disordered" evidence="7">
    <location>
        <begin position="1415"/>
        <end position="1435"/>
    </location>
</feature>